<organism evidence="3 4">
    <name type="scientific">Trichinella zimbabwensis</name>
    <dbReference type="NCBI Taxonomy" id="268475"/>
    <lineage>
        <taxon>Eukaryota</taxon>
        <taxon>Metazoa</taxon>
        <taxon>Ecdysozoa</taxon>
        <taxon>Nematoda</taxon>
        <taxon>Enoplea</taxon>
        <taxon>Dorylaimia</taxon>
        <taxon>Trichinellida</taxon>
        <taxon>Trichinellidae</taxon>
        <taxon>Trichinella</taxon>
    </lineage>
</organism>
<sequence length="71" mass="8454">MHCCCCDLMLTLAEILFARRNEKQAYTITCAYVLLFHWFLAYDVMCRNTTIKNGSERWEDGVNMRRRVLTN</sequence>
<proteinExistence type="predicted"/>
<reference evidence="3 4" key="1">
    <citation type="submission" date="2015-01" db="EMBL/GenBank/DDBJ databases">
        <title>Evolution of Trichinella species and genotypes.</title>
        <authorList>
            <person name="Korhonen P.K."/>
            <person name="Edoardo P."/>
            <person name="Giuseppe L.R."/>
            <person name="Gasser R.B."/>
        </authorList>
    </citation>
    <scope>NUCLEOTIDE SEQUENCE [LARGE SCALE GENOMIC DNA]</scope>
    <source>
        <strain evidence="3">ISS1029</strain>
    </source>
</reference>
<evidence type="ECO:0000256" key="1">
    <source>
        <dbReference type="SAM" id="Phobius"/>
    </source>
</evidence>
<gene>
    <name evidence="3" type="ORF">T11_12778</name>
    <name evidence="2" type="ORF">T11_7323</name>
</gene>
<keyword evidence="1" id="KW-0812">Transmembrane</keyword>
<keyword evidence="1" id="KW-1133">Transmembrane helix</keyword>
<feature type="transmembrane region" description="Helical" evidence="1">
    <location>
        <begin position="25"/>
        <end position="42"/>
    </location>
</feature>
<evidence type="ECO:0000313" key="4">
    <source>
        <dbReference type="Proteomes" id="UP000055024"/>
    </source>
</evidence>
<comment type="caution">
    <text evidence="3">The sequence shown here is derived from an EMBL/GenBank/DDBJ whole genome shotgun (WGS) entry which is preliminary data.</text>
</comment>
<accession>A0A0V1HQN0</accession>
<dbReference type="EMBL" id="JYDP01000145">
    <property type="protein sequence ID" value="KRZ05146.1"/>
    <property type="molecule type" value="Genomic_DNA"/>
</dbReference>
<dbReference type="Proteomes" id="UP000055024">
    <property type="component" value="Unassembled WGS sequence"/>
</dbReference>
<keyword evidence="1" id="KW-0472">Membrane</keyword>
<protein>
    <submittedName>
        <fullName evidence="3">Uncharacterized protein</fullName>
    </submittedName>
</protein>
<dbReference type="AlphaFoldDB" id="A0A0V1HQN0"/>
<evidence type="ECO:0000313" key="3">
    <source>
        <dbReference type="EMBL" id="KRZ12576.1"/>
    </source>
</evidence>
<keyword evidence="4" id="KW-1185">Reference proteome</keyword>
<evidence type="ECO:0000313" key="2">
    <source>
        <dbReference type="EMBL" id="KRZ05146.1"/>
    </source>
</evidence>
<dbReference type="EMBL" id="JYDP01000039">
    <property type="protein sequence ID" value="KRZ12576.1"/>
    <property type="molecule type" value="Genomic_DNA"/>
</dbReference>
<name>A0A0V1HQN0_9BILA</name>